<dbReference type="InterPro" id="IPR055438">
    <property type="entry name" value="AstE_AspA_cat"/>
</dbReference>
<gene>
    <name evidence="6" type="ORF">SAMN05660686_04268</name>
</gene>
<organism evidence="6 7">
    <name type="scientific">Thalassobaculum litoreum DSM 18839</name>
    <dbReference type="NCBI Taxonomy" id="1123362"/>
    <lineage>
        <taxon>Bacteria</taxon>
        <taxon>Pseudomonadati</taxon>
        <taxon>Pseudomonadota</taxon>
        <taxon>Alphaproteobacteria</taxon>
        <taxon>Rhodospirillales</taxon>
        <taxon>Thalassobaculaceae</taxon>
        <taxon>Thalassobaculum</taxon>
    </lineage>
</organism>
<evidence type="ECO:0000256" key="2">
    <source>
        <dbReference type="ARBA" id="ARBA00022723"/>
    </source>
</evidence>
<keyword evidence="3" id="KW-0378">Hydrolase</keyword>
<comment type="caution">
    <text evidence="6">The sequence shown here is derived from an EMBL/GenBank/DDBJ whole genome shotgun (WGS) entry which is preliminary data.</text>
</comment>
<reference evidence="6 7" key="1">
    <citation type="submission" date="2016-10" db="EMBL/GenBank/DDBJ databases">
        <authorList>
            <person name="Varghese N."/>
            <person name="Submissions S."/>
        </authorList>
    </citation>
    <scope>NUCLEOTIDE SEQUENCE [LARGE SCALE GENOMIC DNA]</scope>
    <source>
        <strain evidence="6 7">DSM 18839</strain>
    </source>
</reference>
<evidence type="ECO:0000313" key="6">
    <source>
        <dbReference type="EMBL" id="SDG39897.1"/>
    </source>
</evidence>
<dbReference type="OrthoDB" id="7813621at2"/>
<accession>A0A8G2EZU6</accession>
<feature type="domain" description="Succinylglutamate desuccinylase/Aspartoacylase catalytic" evidence="5">
    <location>
        <begin position="37"/>
        <end position="203"/>
    </location>
</feature>
<dbReference type="SUPFAM" id="SSF53187">
    <property type="entry name" value="Zn-dependent exopeptidases"/>
    <property type="match status" value="1"/>
</dbReference>
<dbReference type="PANTHER" id="PTHR15162:SF7">
    <property type="entry name" value="SUCCINYLGLUTAMATE DESUCCINYLASE"/>
    <property type="match status" value="1"/>
</dbReference>
<dbReference type="EMBL" id="FNBW01000016">
    <property type="protein sequence ID" value="SDG39897.1"/>
    <property type="molecule type" value="Genomic_DNA"/>
</dbReference>
<sequence>MSATNAYPVELEAPDISAYRTGNTGIDYVHTFDSGKPGPDAMINAVIHGNELCGAIAVDYLMKQDIRPTRGKLTVAFVNPEAYLRFDPAHPTKTRFVDEDMNRVWTPERLNGSDSTVELRRARELLPLYDRVERLLDIHSMGTYSDPIMLIHGLEKERRFTRQIGYPAMIACGSGHVEGLRLIEYAPFNDPASDRIACLVECGQHWAKSSADVAIDTALQYLHALDMISAETLAAHRHTAPVEAVTVADVTHGYAIRTDDFFFAENFKGLERFNKAGAVIAVDGGEEIVTPYDDCILVMPNHRAVKGQRAFRLARLSEAAV</sequence>
<evidence type="ECO:0000256" key="4">
    <source>
        <dbReference type="ARBA" id="ARBA00022833"/>
    </source>
</evidence>
<proteinExistence type="predicted"/>
<keyword evidence="4" id="KW-0862">Zinc</keyword>
<dbReference type="Pfam" id="PF24827">
    <property type="entry name" value="AstE_AspA_cat"/>
    <property type="match status" value="1"/>
</dbReference>
<comment type="cofactor">
    <cofactor evidence="1">
        <name>Zn(2+)</name>
        <dbReference type="ChEBI" id="CHEBI:29105"/>
    </cofactor>
</comment>
<dbReference type="RefSeq" id="WP_093153641.1">
    <property type="nucleotide sequence ID" value="NZ_FNBW01000016.1"/>
</dbReference>
<dbReference type="GO" id="GO:0005829">
    <property type="term" value="C:cytosol"/>
    <property type="evidence" value="ECO:0007669"/>
    <property type="project" value="TreeGrafter"/>
</dbReference>
<keyword evidence="2" id="KW-0479">Metal-binding</keyword>
<dbReference type="AlphaFoldDB" id="A0A8G2EZU6"/>
<evidence type="ECO:0000256" key="1">
    <source>
        <dbReference type="ARBA" id="ARBA00001947"/>
    </source>
</evidence>
<evidence type="ECO:0000256" key="3">
    <source>
        <dbReference type="ARBA" id="ARBA00022801"/>
    </source>
</evidence>
<dbReference type="GO" id="GO:0046872">
    <property type="term" value="F:metal ion binding"/>
    <property type="evidence" value="ECO:0007669"/>
    <property type="project" value="UniProtKB-KW"/>
</dbReference>
<dbReference type="PANTHER" id="PTHR15162">
    <property type="entry name" value="ASPARTOACYLASE"/>
    <property type="match status" value="1"/>
</dbReference>
<dbReference type="GO" id="GO:0016788">
    <property type="term" value="F:hydrolase activity, acting on ester bonds"/>
    <property type="evidence" value="ECO:0007669"/>
    <property type="project" value="InterPro"/>
</dbReference>
<name>A0A8G2EZU6_9PROT</name>
<evidence type="ECO:0000259" key="5">
    <source>
        <dbReference type="Pfam" id="PF24827"/>
    </source>
</evidence>
<dbReference type="InterPro" id="IPR050178">
    <property type="entry name" value="AspA/AstE_fam"/>
</dbReference>
<dbReference type="Proteomes" id="UP000198615">
    <property type="component" value="Unassembled WGS sequence"/>
</dbReference>
<protein>
    <submittedName>
        <fullName evidence="6">Succinylglutamate desuccinylase / Aspartoacylase family protein</fullName>
    </submittedName>
</protein>
<evidence type="ECO:0000313" key="7">
    <source>
        <dbReference type="Proteomes" id="UP000198615"/>
    </source>
</evidence>
<keyword evidence="7" id="KW-1185">Reference proteome</keyword>
<dbReference type="Gene3D" id="3.40.630.10">
    <property type="entry name" value="Zn peptidases"/>
    <property type="match status" value="1"/>
</dbReference>
<dbReference type="CDD" id="cd06910">
    <property type="entry name" value="M14_ASTE_ASPA-like"/>
    <property type="match status" value="1"/>
</dbReference>